<feature type="transmembrane region" description="Helical" evidence="1">
    <location>
        <begin position="60"/>
        <end position="86"/>
    </location>
</feature>
<dbReference type="EMBL" id="LAZR01004040">
    <property type="protein sequence ID" value="KKN12359.1"/>
    <property type="molecule type" value="Genomic_DNA"/>
</dbReference>
<protein>
    <recommendedName>
        <fullName evidence="3">Ferric oxidoreductase domain-containing protein</fullName>
    </recommendedName>
</protein>
<feature type="transmembrane region" description="Helical" evidence="1">
    <location>
        <begin position="21"/>
        <end position="40"/>
    </location>
</feature>
<gene>
    <name evidence="2" type="ORF">LCGC14_1017380</name>
</gene>
<keyword evidence="1" id="KW-0812">Transmembrane</keyword>
<name>A0A0F9N341_9ZZZZ</name>
<keyword evidence="1" id="KW-1133">Transmembrane helix</keyword>
<feature type="transmembrane region" description="Helical" evidence="1">
    <location>
        <begin position="98"/>
        <end position="117"/>
    </location>
</feature>
<evidence type="ECO:0000313" key="2">
    <source>
        <dbReference type="EMBL" id="KKN12359.1"/>
    </source>
</evidence>
<dbReference type="AlphaFoldDB" id="A0A0F9N341"/>
<sequence>MRIKKPTKSSSPLFIPWSWRGELGIWFTLTALTHFIILIMTRSFPSLIHLGGEGYGLANLLGLVALFWALLLAATSFGRVIAFLGVDLWKWLHSLTHAVFYLVSGHFIYFQFFSTYGDAGPDWFGYLAVAMAATVIILQLVTFVLMITKHRKR</sequence>
<evidence type="ECO:0008006" key="3">
    <source>
        <dbReference type="Google" id="ProtNLM"/>
    </source>
</evidence>
<reference evidence="2" key="1">
    <citation type="journal article" date="2015" name="Nature">
        <title>Complex archaea that bridge the gap between prokaryotes and eukaryotes.</title>
        <authorList>
            <person name="Spang A."/>
            <person name="Saw J.H."/>
            <person name="Jorgensen S.L."/>
            <person name="Zaremba-Niedzwiedzka K."/>
            <person name="Martijn J."/>
            <person name="Lind A.E."/>
            <person name="van Eijk R."/>
            <person name="Schleper C."/>
            <person name="Guy L."/>
            <person name="Ettema T.J."/>
        </authorList>
    </citation>
    <scope>NUCLEOTIDE SEQUENCE</scope>
</reference>
<feature type="transmembrane region" description="Helical" evidence="1">
    <location>
        <begin position="123"/>
        <end position="147"/>
    </location>
</feature>
<comment type="caution">
    <text evidence="2">The sequence shown here is derived from an EMBL/GenBank/DDBJ whole genome shotgun (WGS) entry which is preliminary data.</text>
</comment>
<evidence type="ECO:0000256" key="1">
    <source>
        <dbReference type="SAM" id="Phobius"/>
    </source>
</evidence>
<proteinExistence type="predicted"/>
<organism evidence="2">
    <name type="scientific">marine sediment metagenome</name>
    <dbReference type="NCBI Taxonomy" id="412755"/>
    <lineage>
        <taxon>unclassified sequences</taxon>
        <taxon>metagenomes</taxon>
        <taxon>ecological metagenomes</taxon>
    </lineage>
</organism>
<keyword evidence="1" id="KW-0472">Membrane</keyword>
<accession>A0A0F9N341</accession>